<evidence type="ECO:0000313" key="4">
    <source>
        <dbReference type="EMBL" id="EHL13420.1"/>
    </source>
</evidence>
<evidence type="ECO:0000256" key="2">
    <source>
        <dbReference type="SAM" id="MobiDB-lite"/>
    </source>
</evidence>
<dbReference type="PATRIC" id="fig|796943.3.peg.380"/>
<evidence type="ECO:0000259" key="3">
    <source>
        <dbReference type="Pfam" id="PF04073"/>
    </source>
</evidence>
<protein>
    <recommendedName>
        <fullName evidence="3">YbaK/aminoacyl-tRNA synthetase-associated domain-containing protein</fullName>
    </recommendedName>
</protein>
<reference evidence="4" key="2">
    <citation type="submission" date="2013-03" db="EMBL/GenBank/DDBJ databases">
        <title>The Genome Sequence of Oribacterium sp. ACB1.</title>
        <authorList>
            <consortium name="The Broad Institute Genomics Platform"/>
            <consortium name="The Broad Institute Genome Sequencing Center for Infectious Disease"/>
            <person name="Earl A."/>
            <person name="Ward D."/>
            <person name="Feldgarden M."/>
            <person name="Gevers D."/>
            <person name="Sizova M."/>
            <person name="Hazen A."/>
            <person name="Epstein S."/>
            <person name="Walker B."/>
            <person name="Young S."/>
            <person name="Zeng Q."/>
            <person name="Gargeya S."/>
            <person name="Fitzgerald M."/>
            <person name="Haas B."/>
            <person name="Abouelleil A."/>
            <person name="Allen A.W."/>
            <person name="Alvarado L."/>
            <person name="Arachchi H.M."/>
            <person name="Berlin A.M."/>
            <person name="Chapman S.B."/>
            <person name="Gainer-Dewar J."/>
            <person name="Goldberg J."/>
            <person name="Griggs A."/>
            <person name="Gujja S."/>
            <person name="Hansen M."/>
            <person name="Howarth C."/>
            <person name="Imamovic A."/>
            <person name="Ireland A."/>
            <person name="Larimer J."/>
            <person name="McCowan C."/>
            <person name="Murphy C."/>
            <person name="Pearson M."/>
            <person name="Poon T.W."/>
            <person name="Priest M."/>
            <person name="Roberts A."/>
            <person name="Saif S."/>
            <person name="Shea T."/>
            <person name="Sisk P."/>
            <person name="Sykes S."/>
            <person name="Wortman J."/>
            <person name="Nusbaum C."/>
            <person name="Birren B."/>
        </authorList>
    </citation>
    <scope>NUCLEOTIDE SEQUENCE [LARGE SCALE GENOMIC DNA]</scope>
    <source>
        <strain evidence="4">ACB1</strain>
    </source>
</reference>
<evidence type="ECO:0000313" key="5">
    <source>
        <dbReference type="Proteomes" id="UP000018461"/>
    </source>
</evidence>
<proteinExistence type="inferred from homology"/>
<dbReference type="PANTHER" id="PTHR31423:SF3">
    <property type="entry name" value="PROLYL-TRNA SYNTHETASE ASSOCIATED DOMAIN-CONTAINING PROTEIN 1-RELATED"/>
    <property type="match status" value="1"/>
</dbReference>
<organism evidence="4 5">
    <name type="scientific">Oribacterium parvum ACB1</name>
    <dbReference type="NCBI Taxonomy" id="796943"/>
    <lineage>
        <taxon>Bacteria</taxon>
        <taxon>Bacillati</taxon>
        <taxon>Bacillota</taxon>
        <taxon>Clostridia</taxon>
        <taxon>Lachnospirales</taxon>
        <taxon>Lachnospiraceae</taxon>
        <taxon>Oribacterium</taxon>
    </lineage>
</organism>
<feature type="region of interest" description="Disordered" evidence="2">
    <location>
        <begin position="1"/>
        <end position="20"/>
    </location>
</feature>
<dbReference type="CDD" id="cd04335">
    <property type="entry name" value="PrdX_deacylase"/>
    <property type="match status" value="1"/>
</dbReference>
<dbReference type="RefSeq" id="WP_009535844.1">
    <property type="nucleotide sequence ID" value="NZ_KE148312.1"/>
</dbReference>
<dbReference type="InterPro" id="IPR040285">
    <property type="entry name" value="ProX/PRXD1"/>
</dbReference>
<comment type="similarity">
    <text evidence="1">Belongs to the PRORSD1 family.</text>
</comment>
<dbReference type="HOGENOM" id="CLU_104635_1_0_9"/>
<name>G9WKW5_9FIRM</name>
<evidence type="ECO:0000256" key="1">
    <source>
        <dbReference type="ARBA" id="ARBA00010201"/>
    </source>
</evidence>
<keyword evidence="5" id="KW-1185">Reference proteome</keyword>
<reference evidence="4" key="1">
    <citation type="submission" date="2011-08" db="EMBL/GenBank/DDBJ databases">
        <authorList>
            <consortium name="The Broad Institute Genome Sequencing Platform"/>
            <person name="Earl A."/>
            <person name="Ward D."/>
            <person name="Feldgarden M."/>
            <person name="Gevers D."/>
            <person name="Sizova M."/>
            <person name="Hazen A."/>
            <person name="Epstein S."/>
            <person name="Young S.K."/>
            <person name="Zeng Q."/>
            <person name="Gargeya S."/>
            <person name="Fitzgerald M."/>
            <person name="Haas B."/>
            <person name="Abouelleil A."/>
            <person name="Alvarado L."/>
            <person name="Arachchi H.M."/>
            <person name="Berlin A."/>
            <person name="Brown A."/>
            <person name="Chapman S.B."/>
            <person name="Chen Z."/>
            <person name="Dunbar C."/>
            <person name="Freedman E."/>
            <person name="Gearin G."/>
            <person name="Gellesch M."/>
            <person name="Goldberg J."/>
            <person name="Griggs A."/>
            <person name="Gujja S."/>
            <person name="Heiman D."/>
            <person name="Howarth C."/>
            <person name="Larson L."/>
            <person name="Lui A."/>
            <person name="MacDonald P.J.P."/>
            <person name="Montmayeur A."/>
            <person name="Murphy C."/>
            <person name="Neiman D."/>
            <person name="Pearson M."/>
            <person name="Priest M."/>
            <person name="Roberts A."/>
            <person name="Saif S."/>
            <person name="Shea T."/>
            <person name="Shenoy N."/>
            <person name="Sisk P."/>
            <person name="Stolte C."/>
            <person name="Sykes S."/>
            <person name="Wortman J."/>
            <person name="Nusbaum C."/>
            <person name="Birren B."/>
        </authorList>
    </citation>
    <scope>NUCLEOTIDE SEQUENCE</scope>
    <source>
        <strain evidence="4">ACB1</strain>
    </source>
</reference>
<dbReference type="AlphaFoldDB" id="G9WKW5"/>
<gene>
    <name evidence="4" type="ORF">HMPREF9625_02022</name>
</gene>
<dbReference type="GO" id="GO:0002161">
    <property type="term" value="F:aminoacyl-tRNA deacylase activity"/>
    <property type="evidence" value="ECO:0007669"/>
    <property type="project" value="InterPro"/>
</dbReference>
<feature type="domain" description="YbaK/aminoacyl-tRNA synthetase-associated" evidence="3">
    <location>
        <begin position="43"/>
        <end position="166"/>
    </location>
</feature>
<comment type="caution">
    <text evidence="4">The sequence shown here is derived from an EMBL/GenBank/DDBJ whole genome shotgun (WGS) entry which is preliminary data.</text>
</comment>
<dbReference type="SUPFAM" id="SSF55826">
    <property type="entry name" value="YbaK/ProRS associated domain"/>
    <property type="match status" value="1"/>
</dbReference>
<dbReference type="InterPro" id="IPR007214">
    <property type="entry name" value="YbaK/aa-tRNA-synth-assoc-dom"/>
</dbReference>
<dbReference type="EMBL" id="AFZC02000002">
    <property type="protein sequence ID" value="EHL13420.1"/>
    <property type="molecule type" value="Genomic_DNA"/>
</dbReference>
<dbReference type="Pfam" id="PF04073">
    <property type="entry name" value="tRNA_edit"/>
    <property type="match status" value="1"/>
</dbReference>
<accession>G9WKW5</accession>
<feature type="compositionally biased region" description="Basic and acidic residues" evidence="2">
    <location>
        <begin position="10"/>
        <end position="20"/>
    </location>
</feature>
<dbReference type="Gene3D" id="3.90.960.10">
    <property type="entry name" value="YbaK/aminoacyl-tRNA synthetase-associated domain"/>
    <property type="match status" value="1"/>
</dbReference>
<dbReference type="InterPro" id="IPR036754">
    <property type="entry name" value="YbaK/aa-tRNA-synt-asso_dom_sf"/>
</dbReference>
<sequence>MGENMALTVEKGRPEKSEGRSKKELAVYDYLDKLGISYERVDHPEAHTMEDCAVIEEAFSARVCKNLFLTNSKHSFYYLLMMPGEKVFKTAELSKAIGCGHLSFADGEEMERVLGCTPGSASVFGLMHDKEDLVELLVDKDLMKEEYLCAHPCHNIATLKLRTKDIFTKFLKATKHYKTEVSLKGEG</sequence>
<dbReference type="Proteomes" id="UP000018461">
    <property type="component" value="Unassembled WGS sequence"/>
</dbReference>
<dbReference type="PANTHER" id="PTHR31423">
    <property type="entry name" value="YBAK DOMAIN-CONTAINING PROTEIN"/>
    <property type="match status" value="1"/>
</dbReference>